<feature type="domain" description="AAA+ ATPase" evidence="4">
    <location>
        <begin position="52"/>
        <end position="194"/>
    </location>
</feature>
<dbReference type="RefSeq" id="WP_328280194.1">
    <property type="nucleotide sequence ID" value="NZ_JARTLD010000047.1"/>
</dbReference>
<dbReference type="PRINTS" id="PR00819">
    <property type="entry name" value="CBXCFQXSUPER"/>
</dbReference>
<evidence type="ECO:0000313" key="6">
    <source>
        <dbReference type="Proteomes" id="UP001343257"/>
    </source>
</evidence>
<dbReference type="SMART" id="SM00382">
    <property type="entry name" value="AAA"/>
    <property type="match status" value="1"/>
</dbReference>
<dbReference type="SUPFAM" id="SSF52540">
    <property type="entry name" value="P-loop containing nucleoside triphosphate hydrolases"/>
    <property type="match status" value="1"/>
</dbReference>
<evidence type="ECO:0000256" key="1">
    <source>
        <dbReference type="ARBA" id="ARBA00010378"/>
    </source>
</evidence>
<name>A0ABU6PWR4_9BACL</name>
<organism evidence="5 6">
    <name type="scientific">Paenibacillus chibensis</name>
    <dbReference type="NCBI Taxonomy" id="59846"/>
    <lineage>
        <taxon>Bacteria</taxon>
        <taxon>Bacillati</taxon>
        <taxon>Bacillota</taxon>
        <taxon>Bacilli</taxon>
        <taxon>Bacillales</taxon>
        <taxon>Paenibacillaceae</taxon>
        <taxon>Paenibacillus</taxon>
    </lineage>
</organism>
<proteinExistence type="inferred from homology"/>
<dbReference type="InterPro" id="IPR000641">
    <property type="entry name" value="CbxX/CfxQ"/>
</dbReference>
<gene>
    <name evidence="5" type="ORF">P9847_18575</name>
</gene>
<dbReference type="InterPro" id="IPR050773">
    <property type="entry name" value="CbxX/CfxQ_RuBisCO_ESX"/>
</dbReference>
<keyword evidence="3" id="KW-0067">ATP-binding</keyword>
<dbReference type="Gene3D" id="3.40.50.300">
    <property type="entry name" value="P-loop containing nucleotide triphosphate hydrolases"/>
    <property type="match status" value="1"/>
</dbReference>
<dbReference type="EMBL" id="JARTLD010000047">
    <property type="protein sequence ID" value="MED5019311.1"/>
    <property type="molecule type" value="Genomic_DNA"/>
</dbReference>
<dbReference type="InterPro" id="IPR041627">
    <property type="entry name" value="AAA_lid_6"/>
</dbReference>
<accession>A0ABU6PWR4</accession>
<evidence type="ECO:0000256" key="2">
    <source>
        <dbReference type="ARBA" id="ARBA00022741"/>
    </source>
</evidence>
<dbReference type="PANTHER" id="PTHR43392">
    <property type="entry name" value="AAA-TYPE ATPASE FAMILY PROTEIN / ANKYRIN REPEAT FAMILY PROTEIN"/>
    <property type="match status" value="1"/>
</dbReference>
<evidence type="ECO:0000256" key="3">
    <source>
        <dbReference type="ARBA" id="ARBA00022840"/>
    </source>
</evidence>
<dbReference type="PANTHER" id="PTHR43392:SF2">
    <property type="entry name" value="AAA-TYPE ATPASE FAMILY PROTEIN _ ANKYRIN REPEAT FAMILY PROTEIN"/>
    <property type="match status" value="1"/>
</dbReference>
<dbReference type="Pfam" id="PF00004">
    <property type="entry name" value="AAA"/>
    <property type="match status" value="1"/>
</dbReference>
<dbReference type="InterPro" id="IPR003593">
    <property type="entry name" value="AAA+_ATPase"/>
</dbReference>
<dbReference type="Pfam" id="PF17866">
    <property type="entry name" value="AAA_lid_6"/>
    <property type="match status" value="1"/>
</dbReference>
<dbReference type="InterPro" id="IPR027417">
    <property type="entry name" value="P-loop_NTPase"/>
</dbReference>
<evidence type="ECO:0000259" key="4">
    <source>
        <dbReference type="SMART" id="SM00382"/>
    </source>
</evidence>
<dbReference type="CDD" id="cd00009">
    <property type="entry name" value="AAA"/>
    <property type="match status" value="1"/>
</dbReference>
<dbReference type="Gene3D" id="1.10.8.60">
    <property type="match status" value="1"/>
</dbReference>
<sequence>MDYSINQKAQAALNKLASMPGMRSVKEQVEQMIHFARVAKLREKNNLKTTQHSNHMIFTGNPGTGKTTAARLIGEAFAEIGLLKGNGKGVPFVEVHHSMITHPHVGEAERRMAAKFKEAKGGVLFIDEAYAFLGDSDSRTDEKVIATIVQYTEDMRDEIVVIAAGYPEEMAEFVSYNPGLASRFPTTIHFSDYAVPELVQIAQQMVLEQEYQASPDYLEALASVMWIEKSRQHFGNVRTLRNHVERSIRRQSTRVVRMPQPSRKDLATLQAVDLVHSPQEVQSSEKEVLQRIIREAQNRLFELDLKEIIKPL</sequence>
<evidence type="ECO:0000313" key="5">
    <source>
        <dbReference type="EMBL" id="MED5019311.1"/>
    </source>
</evidence>
<keyword evidence="6" id="KW-1185">Reference proteome</keyword>
<dbReference type="Proteomes" id="UP001343257">
    <property type="component" value="Unassembled WGS sequence"/>
</dbReference>
<protein>
    <submittedName>
        <fullName evidence="5">AAA family ATPase</fullName>
    </submittedName>
</protein>
<reference evidence="5 6" key="1">
    <citation type="submission" date="2023-03" db="EMBL/GenBank/DDBJ databases">
        <title>Bacillus Genome Sequencing.</title>
        <authorList>
            <person name="Dunlap C."/>
        </authorList>
    </citation>
    <scope>NUCLEOTIDE SEQUENCE [LARGE SCALE GENOMIC DNA]</scope>
    <source>
        <strain evidence="5 6">NRS-52</strain>
    </source>
</reference>
<comment type="similarity">
    <text evidence="1">Belongs to the CbxX/CfxQ family.</text>
</comment>
<keyword evidence="2" id="KW-0547">Nucleotide-binding</keyword>
<dbReference type="InterPro" id="IPR003959">
    <property type="entry name" value="ATPase_AAA_core"/>
</dbReference>
<comment type="caution">
    <text evidence="5">The sequence shown here is derived from an EMBL/GenBank/DDBJ whole genome shotgun (WGS) entry which is preliminary data.</text>
</comment>